<dbReference type="PANTHER" id="PTHR11403">
    <property type="entry name" value="CYTOCHROME C OXIDASE SUBUNIT III"/>
    <property type="match status" value="1"/>
</dbReference>
<evidence type="ECO:0000256" key="2">
    <source>
        <dbReference type="ARBA" id="ARBA00010581"/>
    </source>
</evidence>
<evidence type="ECO:0000259" key="8">
    <source>
        <dbReference type="PROSITE" id="PS50253"/>
    </source>
</evidence>
<evidence type="ECO:0000256" key="6">
    <source>
        <dbReference type="RuleBase" id="RU003376"/>
    </source>
</evidence>
<dbReference type="RefSeq" id="WP_254089476.1">
    <property type="nucleotide sequence ID" value="NZ_JAHESC010000007.1"/>
</dbReference>
<dbReference type="Gene3D" id="1.20.120.80">
    <property type="entry name" value="Cytochrome c oxidase, subunit III, four-helix bundle"/>
    <property type="match status" value="1"/>
</dbReference>
<evidence type="ECO:0000256" key="1">
    <source>
        <dbReference type="ARBA" id="ARBA00004141"/>
    </source>
</evidence>
<dbReference type="GO" id="GO:0019646">
    <property type="term" value="P:aerobic electron transport chain"/>
    <property type="evidence" value="ECO:0007669"/>
    <property type="project" value="InterPro"/>
</dbReference>
<proteinExistence type="inferred from homology"/>
<dbReference type="EMBL" id="JAHESC010000007">
    <property type="protein sequence ID" value="MBT1686235.1"/>
    <property type="molecule type" value="Genomic_DNA"/>
</dbReference>
<dbReference type="GO" id="GO:0005886">
    <property type="term" value="C:plasma membrane"/>
    <property type="evidence" value="ECO:0007669"/>
    <property type="project" value="UniProtKB-SubCell"/>
</dbReference>
<dbReference type="InterPro" id="IPR013833">
    <property type="entry name" value="Cyt_c_oxidase_su3_a-hlx"/>
</dbReference>
<dbReference type="PROSITE" id="PS50253">
    <property type="entry name" value="COX3"/>
    <property type="match status" value="1"/>
</dbReference>
<dbReference type="InterPro" id="IPR024791">
    <property type="entry name" value="Cyt_c/ubiquinol_Oxase_su3"/>
</dbReference>
<dbReference type="Proteomes" id="UP001319180">
    <property type="component" value="Unassembled WGS sequence"/>
</dbReference>
<keyword evidence="3 6" id="KW-0812">Transmembrane</keyword>
<dbReference type="AlphaFoldDB" id="A0AAP2D8U9"/>
<evidence type="ECO:0000256" key="7">
    <source>
        <dbReference type="SAM" id="Phobius"/>
    </source>
</evidence>
<dbReference type="SUPFAM" id="SSF81452">
    <property type="entry name" value="Cytochrome c oxidase subunit III-like"/>
    <property type="match status" value="1"/>
</dbReference>
<dbReference type="GO" id="GO:0004129">
    <property type="term" value="F:cytochrome-c oxidase activity"/>
    <property type="evidence" value="ECO:0007669"/>
    <property type="project" value="InterPro"/>
</dbReference>
<gene>
    <name evidence="9" type="ORF">KK078_06690</name>
</gene>
<feature type="transmembrane region" description="Helical" evidence="7">
    <location>
        <begin position="59"/>
        <end position="79"/>
    </location>
</feature>
<keyword evidence="10" id="KW-1185">Reference proteome</keyword>
<feature type="transmembrane region" description="Helical" evidence="7">
    <location>
        <begin position="169"/>
        <end position="192"/>
    </location>
</feature>
<comment type="subcellular location">
    <subcellularLocation>
        <location evidence="6">Cell membrane</location>
        <topology evidence="6">Multi-pass membrane protein</topology>
    </subcellularLocation>
    <subcellularLocation>
        <location evidence="1">Membrane</location>
        <topology evidence="1">Multi-pass membrane protein</topology>
    </subcellularLocation>
</comment>
<protein>
    <submittedName>
        <fullName evidence="9">Cytochrome c oxidase subunit 3</fullName>
    </submittedName>
</protein>
<accession>A0AAP2D8U9</accession>
<name>A0AAP2D8U9_9BACT</name>
<evidence type="ECO:0000256" key="4">
    <source>
        <dbReference type="ARBA" id="ARBA00022989"/>
    </source>
</evidence>
<dbReference type="PANTHER" id="PTHR11403:SF10">
    <property type="entry name" value="CYTOCHROME C OXIDASE"/>
    <property type="match status" value="1"/>
</dbReference>
<organism evidence="9 10">
    <name type="scientific">Dawidia soli</name>
    <dbReference type="NCBI Taxonomy" id="2782352"/>
    <lineage>
        <taxon>Bacteria</taxon>
        <taxon>Pseudomonadati</taxon>
        <taxon>Bacteroidota</taxon>
        <taxon>Cytophagia</taxon>
        <taxon>Cytophagales</taxon>
        <taxon>Chryseotaleaceae</taxon>
        <taxon>Dawidia</taxon>
    </lineage>
</organism>
<feature type="domain" description="Heme-copper oxidase subunit III family profile" evidence="8">
    <location>
        <begin position="21"/>
        <end position="194"/>
    </location>
</feature>
<evidence type="ECO:0000256" key="3">
    <source>
        <dbReference type="ARBA" id="ARBA00022692"/>
    </source>
</evidence>
<reference evidence="9 10" key="1">
    <citation type="submission" date="2021-05" db="EMBL/GenBank/DDBJ databases">
        <title>A Polyphasic approach of four new species of the genus Ohtaekwangia: Ohtaekwangia histidinii sp. nov., Ohtaekwangia cretensis sp. nov., Ohtaekwangia indiensis sp. nov., Ohtaekwangia reichenbachii sp. nov. from diverse environment.</title>
        <authorList>
            <person name="Octaviana S."/>
        </authorList>
    </citation>
    <scope>NUCLEOTIDE SEQUENCE [LARGE SCALE GENOMIC DNA]</scope>
    <source>
        <strain evidence="9 10">PWU37</strain>
    </source>
</reference>
<sequence length="194" mass="21569">MAVDIKIVEEAKRPLSMNPRKFGLWLFMATVVMLFGAWTSAYIVKRGDMGWSEIILPDLFWVNTGVILISSGTMVWAVRAARRDVAEQLKIAVGITTVLGIAFLIGQLLAFDQMVALHEHFTGGPVSHSFVYVLSGAHGLHVISGVIVLVIALVAALRGRIHRGNMDTLEMCATYWHFLGVLWLYLFVFLLLNK</sequence>
<feature type="transmembrane region" description="Helical" evidence="7">
    <location>
        <begin position="22"/>
        <end position="44"/>
    </location>
</feature>
<feature type="transmembrane region" description="Helical" evidence="7">
    <location>
        <begin position="130"/>
        <end position="157"/>
    </location>
</feature>
<feature type="transmembrane region" description="Helical" evidence="7">
    <location>
        <begin position="91"/>
        <end position="110"/>
    </location>
</feature>
<dbReference type="Pfam" id="PF00510">
    <property type="entry name" value="COX3"/>
    <property type="match status" value="1"/>
</dbReference>
<evidence type="ECO:0000256" key="5">
    <source>
        <dbReference type="ARBA" id="ARBA00023136"/>
    </source>
</evidence>
<comment type="similarity">
    <text evidence="2 6">Belongs to the cytochrome c oxidase subunit 3 family.</text>
</comment>
<evidence type="ECO:0000313" key="10">
    <source>
        <dbReference type="Proteomes" id="UP001319180"/>
    </source>
</evidence>
<dbReference type="InterPro" id="IPR000298">
    <property type="entry name" value="Cyt_c_oxidase-like_su3"/>
</dbReference>
<evidence type="ECO:0000313" key="9">
    <source>
        <dbReference type="EMBL" id="MBT1686235.1"/>
    </source>
</evidence>
<keyword evidence="4 7" id="KW-1133">Transmembrane helix</keyword>
<comment type="caution">
    <text evidence="9">The sequence shown here is derived from an EMBL/GenBank/DDBJ whole genome shotgun (WGS) entry which is preliminary data.</text>
</comment>
<keyword evidence="5 7" id="KW-0472">Membrane</keyword>
<dbReference type="InterPro" id="IPR035973">
    <property type="entry name" value="Cyt_c_oxidase_su3-like_sf"/>
</dbReference>